<name>A0A7Z7IRF8_9MYCO</name>
<comment type="caution">
    <text evidence="3">The sequence shown here is derived from an EMBL/GenBank/DDBJ whole genome shotgun (WGS) entry which is preliminary data.</text>
</comment>
<feature type="domain" description="PE" evidence="2">
    <location>
        <begin position="5"/>
        <end position="93"/>
    </location>
</feature>
<evidence type="ECO:0000256" key="1">
    <source>
        <dbReference type="SAM" id="SignalP"/>
    </source>
</evidence>
<keyword evidence="4" id="KW-1185">Reference proteome</keyword>
<accession>A0A7Z7IRF8</accession>
<feature type="chain" id="PRO_5039527036" evidence="1">
    <location>
        <begin position="20"/>
        <end position="299"/>
    </location>
</feature>
<keyword evidence="1" id="KW-0732">Signal</keyword>
<evidence type="ECO:0000313" key="3">
    <source>
        <dbReference type="EMBL" id="SOJ57240.1"/>
    </source>
</evidence>
<feature type="signal peptide" evidence="1">
    <location>
        <begin position="1"/>
        <end position="19"/>
    </location>
</feature>
<dbReference type="EMBL" id="OCTY01000002">
    <property type="protein sequence ID" value="SOJ57240.1"/>
    <property type="molecule type" value="Genomic_DNA"/>
</dbReference>
<dbReference type="InterPro" id="IPR000084">
    <property type="entry name" value="PE-PGRS_N"/>
</dbReference>
<dbReference type="AlphaFoldDB" id="A0A7Z7IRF8"/>
<proteinExistence type="predicted"/>
<dbReference type="SUPFAM" id="SSF140459">
    <property type="entry name" value="PE/PPE dimer-like"/>
    <property type="match status" value="1"/>
</dbReference>
<protein>
    <submittedName>
        <fullName evidence="3">Triacylglycerol lipase</fullName>
        <ecNumber evidence="3">3.1.1.3</ecNumber>
    </submittedName>
</protein>
<sequence>MSFFVAAPEALLAAAADLAAVGSNINAASASAAVPTIGVLAAGADDVSAQVAALFSSHAQSYQQLSAQVAAFQDQFVLAMNKAAAAYATGEANVARTLASGADALAPAEKFVERVAGIPTLLGTGGSSLLGGTALALPGTGALAQRATAGIAGLWGNGAGLRPVASAAGAPAEFSTGSIGPSIKNFYNEVEPWVEYGVNWTAVVAYYAGLFGSLTGTQGAYLLGPQINFAYYLAEPIFQSALFNTIDVLDGAVTLNQGLSNLWSATSTSTTQFIQTEINWVLNFYPAPPIPTPPAALTP</sequence>
<dbReference type="RefSeq" id="WP_186244704.1">
    <property type="nucleotide sequence ID" value="NZ_OCTY01000002.1"/>
</dbReference>
<dbReference type="GO" id="GO:0004806">
    <property type="term" value="F:triacylglycerol lipase activity"/>
    <property type="evidence" value="ECO:0007669"/>
    <property type="project" value="UniProtKB-EC"/>
</dbReference>
<keyword evidence="3" id="KW-0378">Hydrolase</keyword>
<dbReference type="Gene3D" id="1.10.287.850">
    <property type="entry name" value="HP0062-like domain"/>
    <property type="match status" value="1"/>
</dbReference>
<evidence type="ECO:0000259" key="2">
    <source>
        <dbReference type="Pfam" id="PF00934"/>
    </source>
</evidence>
<dbReference type="EC" id="3.1.1.3" evidence="3"/>
<dbReference type="Proteomes" id="UP000554965">
    <property type="component" value="Unassembled WGS sequence"/>
</dbReference>
<gene>
    <name evidence="3" type="primary">lipY_14</name>
    <name evidence="3" type="ORF">MSIMFB_04717</name>
</gene>
<dbReference type="Pfam" id="PF00934">
    <property type="entry name" value="PE"/>
    <property type="match status" value="1"/>
</dbReference>
<organism evidence="3 4">
    <name type="scientific">Mycobacterium simulans</name>
    <dbReference type="NCBI Taxonomy" id="627089"/>
    <lineage>
        <taxon>Bacteria</taxon>
        <taxon>Bacillati</taxon>
        <taxon>Actinomycetota</taxon>
        <taxon>Actinomycetes</taxon>
        <taxon>Mycobacteriales</taxon>
        <taxon>Mycobacteriaceae</taxon>
        <taxon>Mycobacterium</taxon>
    </lineage>
</organism>
<dbReference type="InterPro" id="IPR038332">
    <property type="entry name" value="PPE_sf"/>
</dbReference>
<evidence type="ECO:0000313" key="4">
    <source>
        <dbReference type="Proteomes" id="UP000554965"/>
    </source>
</evidence>
<reference evidence="3 4" key="1">
    <citation type="submission" date="2017-10" db="EMBL/GenBank/DDBJ databases">
        <authorList>
            <consortium name="Urmite Genomes"/>
        </authorList>
    </citation>
    <scope>NUCLEOTIDE SEQUENCE [LARGE SCALE GENOMIC DNA]</scope>
    <source>
        <strain evidence="3 4">FB-527</strain>
    </source>
</reference>